<reference evidence="1 2" key="1">
    <citation type="journal article" date="2015" name="Sci. Rep.">
        <title>Genome of the facultative scuticociliatosis pathogen Pseudocohnilembus persalinus provides insight into its virulence through horizontal gene transfer.</title>
        <authorList>
            <person name="Xiong J."/>
            <person name="Wang G."/>
            <person name="Cheng J."/>
            <person name="Tian M."/>
            <person name="Pan X."/>
            <person name="Warren A."/>
            <person name="Jiang C."/>
            <person name="Yuan D."/>
            <person name="Miao W."/>
        </authorList>
    </citation>
    <scope>NUCLEOTIDE SEQUENCE [LARGE SCALE GENOMIC DNA]</scope>
    <source>
        <strain evidence="1">36N120E</strain>
    </source>
</reference>
<proteinExistence type="predicted"/>
<evidence type="ECO:0000313" key="1">
    <source>
        <dbReference type="EMBL" id="KRW98825.1"/>
    </source>
</evidence>
<dbReference type="InterPro" id="IPR027417">
    <property type="entry name" value="P-loop_NTPase"/>
</dbReference>
<dbReference type="EMBL" id="LDAU01000229">
    <property type="protein sequence ID" value="KRW98825.1"/>
    <property type="molecule type" value="Genomic_DNA"/>
</dbReference>
<evidence type="ECO:0000313" key="2">
    <source>
        <dbReference type="Proteomes" id="UP000054937"/>
    </source>
</evidence>
<comment type="caution">
    <text evidence="1">The sequence shown here is derived from an EMBL/GenBank/DDBJ whole genome shotgun (WGS) entry which is preliminary data.</text>
</comment>
<dbReference type="GO" id="GO:0016787">
    <property type="term" value="F:hydrolase activity"/>
    <property type="evidence" value="ECO:0007669"/>
    <property type="project" value="UniProtKB-KW"/>
</dbReference>
<sequence>MDLDLENPIQEQMENEKIIKILAIGDTYTGKTTFFESLSNFDSKKKIKKTEGAESHIFFHQINYDQQQLQQNSNNLFQNSQKNYTQNINFSPQNSYQQFNPLNTNKTQNKEQSENSFENYFLKQFYQSDITKNYLPKNRYMFEVLDLSGDKKTSQFVTLFTKSQIKEFQAVFFFFDMNNIKTLHNLYLWVKQVFYDQNSNQENDYKYLWKIPFFIIGTKLDFIGQKYFDQLFTA</sequence>
<accession>A0A0V0Q9B9</accession>
<dbReference type="Proteomes" id="UP000054937">
    <property type="component" value="Unassembled WGS sequence"/>
</dbReference>
<dbReference type="AlphaFoldDB" id="A0A0V0Q9B9"/>
<gene>
    <name evidence="1" type="ORF">PPERSA_10596</name>
</gene>
<dbReference type="SUPFAM" id="SSF52540">
    <property type="entry name" value="P-loop containing nucleoside triphosphate hydrolases"/>
    <property type="match status" value="1"/>
</dbReference>
<dbReference type="InParanoid" id="A0A0V0Q9B9"/>
<protein>
    <submittedName>
        <fullName evidence="1">p-loop containing nucleoside triphosphate hydrolase</fullName>
    </submittedName>
</protein>
<dbReference type="Gene3D" id="3.40.50.300">
    <property type="entry name" value="P-loop containing nucleotide triphosphate hydrolases"/>
    <property type="match status" value="1"/>
</dbReference>
<keyword evidence="2" id="KW-1185">Reference proteome</keyword>
<organism evidence="1 2">
    <name type="scientific">Pseudocohnilembus persalinus</name>
    <name type="common">Ciliate</name>
    <dbReference type="NCBI Taxonomy" id="266149"/>
    <lineage>
        <taxon>Eukaryota</taxon>
        <taxon>Sar</taxon>
        <taxon>Alveolata</taxon>
        <taxon>Ciliophora</taxon>
        <taxon>Intramacronucleata</taxon>
        <taxon>Oligohymenophorea</taxon>
        <taxon>Scuticociliatia</taxon>
        <taxon>Philasterida</taxon>
        <taxon>Pseudocohnilembidae</taxon>
        <taxon>Pseudocohnilembus</taxon>
    </lineage>
</organism>
<name>A0A0V0Q9B9_PSEPJ</name>
<keyword evidence="1" id="KW-0378">Hydrolase</keyword>